<dbReference type="Proteomes" id="UP000221080">
    <property type="component" value="Chromosome 25"/>
</dbReference>
<feature type="domain" description="Lipocalin/cytosolic fatty-acid binding" evidence="2">
    <location>
        <begin position="8"/>
        <end position="127"/>
    </location>
</feature>
<organism evidence="3 4">
    <name type="scientific">Ictalurus punctatus</name>
    <name type="common">Channel catfish</name>
    <name type="synonym">Silurus punctatus</name>
    <dbReference type="NCBI Taxonomy" id="7998"/>
    <lineage>
        <taxon>Eukaryota</taxon>
        <taxon>Metazoa</taxon>
        <taxon>Chordata</taxon>
        <taxon>Craniata</taxon>
        <taxon>Vertebrata</taxon>
        <taxon>Euteleostomi</taxon>
        <taxon>Actinopterygii</taxon>
        <taxon>Neopterygii</taxon>
        <taxon>Teleostei</taxon>
        <taxon>Ostariophysi</taxon>
        <taxon>Siluriformes</taxon>
        <taxon>Ictaluridae</taxon>
        <taxon>Ictalurus</taxon>
    </lineage>
</organism>
<dbReference type="KEGG" id="ipu:108261865"/>
<protein>
    <submittedName>
        <fullName evidence="4">Fatty acid-binding protein, brain</fullName>
    </submittedName>
</protein>
<reference evidence="3" key="1">
    <citation type="journal article" date="2016" name="Nat. Commun.">
        <title>The channel catfish genome sequence provides insights into the evolution of scale formation in teleosts.</title>
        <authorList>
            <person name="Liu Z."/>
            <person name="Liu S."/>
            <person name="Yao J."/>
            <person name="Bao L."/>
            <person name="Zhang J."/>
            <person name="Li Y."/>
            <person name="Jiang C."/>
            <person name="Sun L."/>
            <person name="Wang R."/>
            <person name="Zhang Y."/>
            <person name="Zhou T."/>
            <person name="Zeng Q."/>
            <person name="Fu Q."/>
            <person name="Gao S."/>
            <person name="Li N."/>
            <person name="Koren S."/>
            <person name="Jiang Y."/>
            <person name="Zimin A."/>
            <person name="Xu P."/>
            <person name="Phillippy A.M."/>
            <person name="Geng X."/>
            <person name="Song L."/>
            <person name="Sun F."/>
            <person name="Li C."/>
            <person name="Wang X."/>
            <person name="Chen A."/>
            <person name="Jin Y."/>
            <person name="Yuan Z."/>
            <person name="Yang Y."/>
            <person name="Tan S."/>
            <person name="Peatman E."/>
            <person name="Lu J."/>
            <person name="Qin Z."/>
            <person name="Dunham R."/>
            <person name="Li Z."/>
            <person name="Sonstegard T."/>
            <person name="Feng J."/>
            <person name="Danzmann R.G."/>
            <person name="Schroeder S."/>
            <person name="Scheffler B."/>
            <person name="Duke M.V."/>
            <person name="Ballard L."/>
            <person name="Kucuktas H."/>
            <person name="Kaltenboeck L."/>
            <person name="Liu H."/>
            <person name="Armbruster J."/>
            <person name="Xie Y."/>
            <person name="Kirby M.L."/>
            <person name="Tian Y."/>
            <person name="Flanagan M.E."/>
            <person name="Mu W."/>
            <person name="Waldbieser G.C."/>
        </authorList>
    </citation>
    <scope>NUCLEOTIDE SEQUENCE [LARGE SCALE GENOMIC DNA]</scope>
    <source>
        <strain evidence="3">SDA103</strain>
    </source>
</reference>
<dbReference type="FunFam" id="2.40.128.20:FF:000001">
    <property type="entry name" value="Fatty acid-binding protein, adipocyte"/>
    <property type="match status" value="1"/>
</dbReference>
<name>A0A9F7R885_ICTPU</name>
<dbReference type="GeneID" id="108261865"/>
<keyword evidence="3" id="KW-1185">Reference proteome</keyword>
<dbReference type="SUPFAM" id="SSF50814">
    <property type="entry name" value="Lipocalins"/>
    <property type="match status" value="1"/>
</dbReference>
<dbReference type="PANTHER" id="PTHR11955">
    <property type="entry name" value="FATTY ACID BINDING PROTEIN"/>
    <property type="match status" value="1"/>
</dbReference>
<accession>A0A9F7R885</accession>
<dbReference type="Pfam" id="PF00061">
    <property type="entry name" value="Lipocalin"/>
    <property type="match status" value="1"/>
</dbReference>
<dbReference type="OrthoDB" id="8720553at2759"/>
<dbReference type="InterPro" id="IPR031259">
    <property type="entry name" value="ILBP"/>
</dbReference>
<evidence type="ECO:0000256" key="1">
    <source>
        <dbReference type="ARBA" id="ARBA00008390"/>
    </source>
</evidence>
<dbReference type="GO" id="GO:0008289">
    <property type="term" value="F:lipid binding"/>
    <property type="evidence" value="ECO:0007669"/>
    <property type="project" value="InterPro"/>
</dbReference>
<evidence type="ECO:0000259" key="2">
    <source>
        <dbReference type="Pfam" id="PF00061"/>
    </source>
</evidence>
<dbReference type="PRINTS" id="PR00178">
    <property type="entry name" value="FATTYACIDBP"/>
</dbReference>
<gene>
    <name evidence="4" type="primary">LOC108261865</name>
</gene>
<evidence type="ECO:0000313" key="4">
    <source>
        <dbReference type="RefSeq" id="XP_053531866.1"/>
    </source>
</evidence>
<proteinExistence type="inferred from homology"/>
<dbReference type="AlphaFoldDB" id="A0A9F7R885"/>
<dbReference type="RefSeq" id="XP_053531866.1">
    <property type="nucleotide sequence ID" value="XM_053675891.1"/>
</dbReference>
<reference evidence="4" key="2">
    <citation type="submission" date="2025-08" db="UniProtKB">
        <authorList>
            <consortium name="RefSeq"/>
        </authorList>
    </citation>
    <scope>IDENTIFICATION</scope>
    <source>
        <tissue evidence="4">Blood</tissue>
    </source>
</reference>
<dbReference type="Gene3D" id="2.40.128.20">
    <property type="match status" value="1"/>
</dbReference>
<evidence type="ECO:0000313" key="3">
    <source>
        <dbReference type="Proteomes" id="UP000221080"/>
    </source>
</evidence>
<dbReference type="InterPro" id="IPR000463">
    <property type="entry name" value="Fatty_acid-bd"/>
</dbReference>
<dbReference type="InterPro" id="IPR012674">
    <property type="entry name" value="Calycin"/>
</dbReference>
<sequence length="131" mass="14969">MEAFFASWKTVKSENFDNYLKVIGLNDELRSVANVIKPVYTFSQEDDIVVFKTQTIVSEHEIRFTLGEEFDDKALDGRVCKTVITLDGDKLIQVQKWDSKEATEVREIQDGKLIMTLTCDEVTAVIICEKV</sequence>
<comment type="similarity">
    <text evidence="1">Belongs to the calycin superfamily. Fatty-acid binding protein (FABP) family.</text>
</comment>
<dbReference type="InterPro" id="IPR000566">
    <property type="entry name" value="Lipocln_cytosolic_FA-bd_dom"/>
</dbReference>